<protein>
    <submittedName>
        <fullName evidence="3">Uncharacterized protein</fullName>
    </submittedName>
</protein>
<feature type="compositionally biased region" description="Basic and acidic residues" evidence="1">
    <location>
        <begin position="38"/>
        <end position="65"/>
    </location>
</feature>
<dbReference type="AlphaFoldDB" id="A0A917XUY9"/>
<keyword evidence="2" id="KW-0472">Membrane</keyword>
<feature type="transmembrane region" description="Helical" evidence="2">
    <location>
        <begin position="116"/>
        <end position="136"/>
    </location>
</feature>
<feature type="compositionally biased region" description="Low complexity" evidence="1">
    <location>
        <begin position="292"/>
        <end position="307"/>
    </location>
</feature>
<reference evidence="3 4" key="1">
    <citation type="journal article" date="2014" name="Int. J. Syst. Evol. Microbiol.">
        <title>Complete genome sequence of Corynebacterium casei LMG S-19264T (=DSM 44701T), isolated from a smear-ripened cheese.</title>
        <authorList>
            <consortium name="US DOE Joint Genome Institute (JGI-PGF)"/>
            <person name="Walter F."/>
            <person name="Albersmeier A."/>
            <person name="Kalinowski J."/>
            <person name="Ruckert C."/>
        </authorList>
    </citation>
    <scope>NUCLEOTIDE SEQUENCE [LARGE SCALE GENOMIC DNA]</scope>
    <source>
        <strain evidence="3 4">CGMCC 4.7111</strain>
    </source>
</reference>
<feature type="region of interest" description="Disordered" evidence="1">
    <location>
        <begin position="1"/>
        <end position="65"/>
    </location>
</feature>
<dbReference type="EMBL" id="BMMM01000002">
    <property type="protein sequence ID" value="GGN53097.1"/>
    <property type="molecule type" value="Genomic_DNA"/>
</dbReference>
<evidence type="ECO:0000256" key="1">
    <source>
        <dbReference type="SAM" id="MobiDB-lite"/>
    </source>
</evidence>
<evidence type="ECO:0000313" key="3">
    <source>
        <dbReference type="EMBL" id="GGN53097.1"/>
    </source>
</evidence>
<keyword evidence="2" id="KW-0812">Transmembrane</keyword>
<keyword evidence="2" id="KW-1133">Transmembrane helix</keyword>
<organism evidence="3 4">
    <name type="scientific">Streptomyces albiflavescens</name>
    <dbReference type="NCBI Taxonomy" id="1623582"/>
    <lineage>
        <taxon>Bacteria</taxon>
        <taxon>Bacillati</taxon>
        <taxon>Actinomycetota</taxon>
        <taxon>Actinomycetes</taxon>
        <taxon>Kitasatosporales</taxon>
        <taxon>Streptomycetaceae</taxon>
        <taxon>Streptomyces</taxon>
    </lineage>
</organism>
<sequence>MLSNPVSGAGNDAGAGPGADADRVSGVDPFHGTALAADQERGHRGHFGEHPSWEDPEAPGHTHDPHEVTVQLDGVGRQLEDWLVQQAKDAPGAQDGSDGPVFVDASGRRSRRFRRLGILVGIACAVYAVVIVATLVSGNSNAPWLPVPGQQDDPPAGQVDTSPLPAESVSPSGTGSASPGASATASDGTTPSPGASPTPDASGTAADPGTSSDPKPSSSATTKPNPGTSTTKDPDPGATDPVVDPPTPTATDTGTATADPTESAVIDGSGSGTVADGAASPLEQSHLEHEQSGTGSSYSSSYPENVL</sequence>
<feature type="compositionally biased region" description="Polar residues" evidence="1">
    <location>
        <begin position="209"/>
        <end position="231"/>
    </location>
</feature>
<keyword evidence="4" id="KW-1185">Reference proteome</keyword>
<accession>A0A917XUY9</accession>
<evidence type="ECO:0000256" key="2">
    <source>
        <dbReference type="SAM" id="Phobius"/>
    </source>
</evidence>
<proteinExistence type="predicted"/>
<feature type="compositionally biased region" description="Low complexity" evidence="1">
    <location>
        <begin position="249"/>
        <end position="261"/>
    </location>
</feature>
<comment type="caution">
    <text evidence="3">The sequence shown here is derived from an EMBL/GenBank/DDBJ whole genome shotgun (WGS) entry which is preliminary data.</text>
</comment>
<name>A0A917XUY9_9ACTN</name>
<feature type="region of interest" description="Disordered" evidence="1">
    <location>
        <begin position="146"/>
        <end position="307"/>
    </location>
</feature>
<evidence type="ECO:0000313" key="4">
    <source>
        <dbReference type="Proteomes" id="UP000600365"/>
    </source>
</evidence>
<gene>
    <name evidence="3" type="ORF">GCM10011579_010860</name>
</gene>
<feature type="compositionally biased region" description="Low complexity" evidence="1">
    <location>
        <begin position="170"/>
        <end position="203"/>
    </location>
</feature>
<dbReference type="Proteomes" id="UP000600365">
    <property type="component" value="Unassembled WGS sequence"/>
</dbReference>